<evidence type="ECO:0008006" key="3">
    <source>
        <dbReference type="Google" id="ProtNLM"/>
    </source>
</evidence>
<evidence type="ECO:0000313" key="1">
    <source>
        <dbReference type="EMBL" id="PIV10380.1"/>
    </source>
</evidence>
<dbReference type="AlphaFoldDB" id="A0A2M7BUY6"/>
<proteinExistence type="predicted"/>
<dbReference type="EMBL" id="PEUX01000019">
    <property type="protein sequence ID" value="PIV10380.1"/>
    <property type="molecule type" value="Genomic_DNA"/>
</dbReference>
<dbReference type="Proteomes" id="UP000229894">
    <property type="component" value="Unassembled WGS sequence"/>
</dbReference>
<feature type="non-terminal residue" evidence="1">
    <location>
        <position position="1"/>
    </location>
</feature>
<protein>
    <recommendedName>
        <fullName evidence="3">Glycoside hydrolase family 5 domain-containing protein</fullName>
    </recommendedName>
</protein>
<evidence type="ECO:0000313" key="2">
    <source>
        <dbReference type="Proteomes" id="UP000229894"/>
    </source>
</evidence>
<accession>A0A2M7BUY6</accession>
<reference evidence="2" key="1">
    <citation type="submission" date="2017-09" db="EMBL/GenBank/DDBJ databases">
        <title>Depth-based differentiation of microbial function through sediment-hosted aquifers and enrichment of novel symbionts in the deep terrestrial subsurface.</title>
        <authorList>
            <person name="Probst A.J."/>
            <person name="Ladd B."/>
            <person name="Jarett J.K."/>
            <person name="Geller-Mcgrath D.E."/>
            <person name="Sieber C.M.K."/>
            <person name="Emerson J.B."/>
            <person name="Anantharaman K."/>
            <person name="Thomas B.C."/>
            <person name="Malmstrom R."/>
            <person name="Stieglmeier M."/>
            <person name="Klingl A."/>
            <person name="Woyke T."/>
            <person name="Ryan C.M."/>
            <person name="Banfield J.F."/>
        </authorList>
    </citation>
    <scope>NUCLEOTIDE SEQUENCE [LARGE SCALE GENOMIC DNA]</scope>
</reference>
<gene>
    <name evidence="1" type="ORF">COS49_00845</name>
</gene>
<sequence>QVENEPFLKGFGECPPLDKKFLDKEIALVRQLDFDRRPIIVTASGELSCWLGPAFRADIFGTTLYRIVWIEKIGHFKYPIPAVFYYKRAKLVKWLTGVKRAIIVELQAEPWSPSAINETAVWKQAKSMDLDKFKGIIDYARRTGFDEAYLWGVEWWYWKKEQGNNALWQEAKKLWVN</sequence>
<name>A0A2M7BUY6_9BACT</name>
<comment type="caution">
    <text evidence="1">The sequence shown here is derived from an EMBL/GenBank/DDBJ whole genome shotgun (WGS) entry which is preliminary data.</text>
</comment>
<organism evidence="1 2">
    <name type="scientific">Candidatus Portnoybacteria bacterium CG03_land_8_20_14_0_80_41_10</name>
    <dbReference type="NCBI Taxonomy" id="1974808"/>
    <lineage>
        <taxon>Bacteria</taxon>
        <taxon>Candidatus Portnoyibacteriota</taxon>
    </lineage>
</organism>